<evidence type="ECO:0000313" key="2">
    <source>
        <dbReference type="Proteomes" id="UP000194236"/>
    </source>
</evidence>
<accession>A0A1Y3BKT0</accession>
<dbReference type="AlphaFoldDB" id="A0A1Y3BKT0"/>
<dbReference type="OrthoDB" id="10679986at2759"/>
<organism evidence="1 2">
    <name type="scientific">Euroglyphus maynei</name>
    <name type="common">Mayne's house dust mite</name>
    <dbReference type="NCBI Taxonomy" id="6958"/>
    <lineage>
        <taxon>Eukaryota</taxon>
        <taxon>Metazoa</taxon>
        <taxon>Ecdysozoa</taxon>
        <taxon>Arthropoda</taxon>
        <taxon>Chelicerata</taxon>
        <taxon>Arachnida</taxon>
        <taxon>Acari</taxon>
        <taxon>Acariformes</taxon>
        <taxon>Sarcoptiformes</taxon>
        <taxon>Astigmata</taxon>
        <taxon>Psoroptidia</taxon>
        <taxon>Analgoidea</taxon>
        <taxon>Pyroglyphidae</taxon>
        <taxon>Pyroglyphinae</taxon>
        <taxon>Euroglyphus</taxon>
    </lineage>
</organism>
<dbReference type="EMBL" id="MUJZ01018313">
    <property type="protein sequence ID" value="OTF80413.1"/>
    <property type="molecule type" value="Genomic_DNA"/>
</dbReference>
<sequence>HCDDVSGNEDEINLILNSVNGSTSTTTILPEPEPEIKINMVTILMYVDNTNILIAGFVKARVLQALERAHHDAKENQVETRMTQPLSVVIPNIYGREDTPMTNFLLPGQWQEYPDVH</sequence>
<protein>
    <submittedName>
        <fullName evidence="1">Uncharacterized protein</fullName>
    </submittedName>
</protein>
<comment type="caution">
    <text evidence="1">The sequence shown here is derived from an EMBL/GenBank/DDBJ whole genome shotgun (WGS) entry which is preliminary data.</text>
</comment>
<feature type="non-terminal residue" evidence="1">
    <location>
        <position position="1"/>
    </location>
</feature>
<keyword evidence="2" id="KW-1185">Reference proteome</keyword>
<gene>
    <name evidence="1" type="ORF">BLA29_010393</name>
</gene>
<proteinExistence type="predicted"/>
<dbReference type="Proteomes" id="UP000194236">
    <property type="component" value="Unassembled WGS sequence"/>
</dbReference>
<evidence type="ECO:0000313" key="1">
    <source>
        <dbReference type="EMBL" id="OTF80413.1"/>
    </source>
</evidence>
<reference evidence="1 2" key="1">
    <citation type="submission" date="2017-03" db="EMBL/GenBank/DDBJ databases">
        <title>Genome Survey of Euroglyphus maynei.</title>
        <authorList>
            <person name="Arlian L.G."/>
            <person name="Morgan M.S."/>
            <person name="Rider S.D."/>
        </authorList>
    </citation>
    <scope>NUCLEOTIDE SEQUENCE [LARGE SCALE GENOMIC DNA]</scope>
    <source>
        <strain evidence="1">Arlian Lab</strain>
        <tissue evidence="1">Whole body</tissue>
    </source>
</reference>
<name>A0A1Y3BKT0_EURMA</name>